<evidence type="ECO:0000313" key="1">
    <source>
        <dbReference type="EMBL" id="SNS92071.1"/>
    </source>
</evidence>
<sequence>MIRRGRTFGSFLCDAESVPSMQIGTPIPKPDENSPK</sequence>
<dbReference type="Proteomes" id="UP000198284">
    <property type="component" value="Unassembled WGS sequence"/>
</dbReference>
<dbReference type="AlphaFoldDB" id="A0A239IEU8"/>
<reference evidence="1 2" key="1">
    <citation type="submission" date="2017-06" db="EMBL/GenBank/DDBJ databases">
        <authorList>
            <person name="Kim H.J."/>
            <person name="Triplett B.A."/>
        </authorList>
    </citation>
    <scope>NUCLEOTIDE SEQUENCE [LARGE SCALE GENOMIC DNA]</scope>
    <source>
        <strain evidence="1 2">U15</strain>
    </source>
</reference>
<accession>A0A239IEU8</accession>
<name>A0A239IEU8_9BURK</name>
<dbReference type="EMBL" id="FZOT01000009">
    <property type="protein sequence ID" value="SNS92071.1"/>
    <property type="molecule type" value="Genomic_DNA"/>
</dbReference>
<evidence type="ECO:0000313" key="2">
    <source>
        <dbReference type="Proteomes" id="UP000198284"/>
    </source>
</evidence>
<organism evidence="1 2">
    <name type="scientific">Noviherbaspirillum humi</name>
    <dbReference type="NCBI Taxonomy" id="1688639"/>
    <lineage>
        <taxon>Bacteria</taxon>
        <taxon>Pseudomonadati</taxon>
        <taxon>Pseudomonadota</taxon>
        <taxon>Betaproteobacteria</taxon>
        <taxon>Burkholderiales</taxon>
        <taxon>Oxalobacteraceae</taxon>
        <taxon>Noviherbaspirillum</taxon>
    </lineage>
</organism>
<proteinExistence type="predicted"/>
<keyword evidence="2" id="KW-1185">Reference proteome</keyword>
<protein>
    <submittedName>
        <fullName evidence="1">Uncharacterized protein</fullName>
    </submittedName>
</protein>
<gene>
    <name evidence="1" type="ORF">SAMN06265795_10977</name>
</gene>